<comment type="caution">
    <text evidence="3">The sequence shown here is derived from an EMBL/GenBank/DDBJ whole genome shotgun (WGS) entry which is preliminary data.</text>
</comment>
<accession>A0A511YXT5</accession>
<protein>
    <recommendedName>
        <fullName evidence="2">Methyltransferase domain-containing protein</fullName>
    </recommendedName>
</protein>
<dbReference type="AlphaFoldDB" id="A0A511YXT5"/>
<dbReference type="Proteomes" id="UP000321484">
    <property type="component" value="Unassembled WGS sequence"/>
</dbReference>
<gene>
    <name evidence="3" type="ORF">AFE02nite_17410</name>
</gene>
<keyword evidence="1" id="KW-0808">Transferase</keyword>
<dbReference type="SUPFAM" id="SSF53335">
    <property type="entry name" value="S-adenosyl-L-methionine-dependent methyltransferases"/>
    <property type="match status" value="1"/>
</dbReference>
<dbReference type="GO" id="GO:0016740">
    <property type="term" value="F:transferase activity"/>
    <property type="evidence" value="ECO:0007669"/>
    <property type="project" value="UniProtKB-KW"/>
</dbReference>
<proteinExistence type="predicted"/>
<name>A0A511YXT5_9CELL</name>
<dbReference type="PANTHER" id="PTHR43861">
    <property type="entry name" value="TRANS-ACONITATE 2-METHYLTRANSFERASE-RELATED"/>
    <property type="match status" value="1"/>
</dbReference>
<dbReference type="OrthoDB" id="9786503at2"/>
<dbReference type="InterPro" id="IPR029063">
    <property type="entry name" value="SAM-dependent_MTases_sf"/>
</dbReference>
<sequence length="222" mass="23022">MDAGDARSAAREWDARYAHGPVWTREPNVWVRDAVAHLTPGRALDVAAGDGRHALWLASLGWSVTALDISLEGVRQGAALARAQQRDQRQGARRAGEVAWVVADARTPAVAPGSADLVLVAYLHLPADDLAEALGRAGDAVAPGGRAVVVGHDVRNPAEGTGGPQDVAVLTSPSLVAGVLTDHGLQVERAEVAARPVPDAARPALDTVVVAVRPAGPRSRTE</sequence>
<organism evidence="3 4">
    <name type="scientific">Actinotalea fermentans</name>
    <dbReference type="NCBI Taxonomy" id="43671"/>
    <lineage>
        <taxon>Bacteria</taxon>
        <taxon>Bacillati</taxon>
        <taxon>Actinomycetota</taxon>
        <taxon>Actinomycetes</taxon>
        <taxon>Micrococcales</taxon>
        <taxon>Cellulomonadaceae</taxon>
        <taxon>Actinotalea</taxon>
    </lineage>
</organism>
<reference evidence="3 4" key="1">
    <citation type="submission" date="2019-07" db="EMBL/GenBank/DDBJ databases">
        <title>Whole genome shotgun sequence of Actinotalea fermentans NBRC 105374.</title>
        <authorList>
            <person name="Hosoyama A."/>
            <person name="Uohara A."/>
            <person name="Ohji S."/>
            <person name="Ichikawa N."/>
        </authorList>
    </citation>
    <scope>NUCLEOTIDE SEQUENCE [LARGE SCALE GENOMIC DNA]</scope>
    <source>
        <strain evidence="3 4">NBRC 105374</strain>
    </source>
</reference>
<evidence type="ECO:0000259" key="2">
    <source>
        <dbReference type="Pfam" id="PF13649"/>
    </source>
</evidence>
<dbReference type="InterPro" id="IPR041698">
    <property type="entry name" value="Methyltransf_25"/>
</dbReference>
<keyword evidence="4" id="KW-1185">Reference proteome</keyword>
<feature type="domain" description="Methyltransferase" evidence="2">
    <location>
        <begin position="44"/>
        <end position="145"/>
    </location>
</feature>
<dbReference type="Gene3D" id="3.40.50.150">
    <property type="entry name" value="Vaccinia Virus protein VP39"/>
    <property type="match status" value="1"/>
</dbReference>
<dbReference type="CDD" id="cd02440">
    <property type="entry name" value="AdoMet_MTases"/>
    <property type="match status" value="1"/>
</dbReference>
<dbReference type="Pfam" id="PF13649">
    <property type="entry name" value="Methyltransf_25"/>
    <property type="match status" value="1"/>
</dbReference>
<dbReference type="PANTHER" id="PTHR43861:SF3">
    <property type="entry name" value="PUTATIVE (AFU_ORTHOLOGUE AFUA_2G14390)-RELATED"/>
    <property type="match status" value="1"/>
</dbReference>
<evidence type="ECO:0000256" key="1">
    <source>
        <dbReference type="ARBA" id="ARBA00022679"/>
    </source>
</evidence>
<evidence type="ECO:0000313" key="3">
    <source>
        <dbReference type="EMBL" id="GEN80007.1"/>
    </source>
</evidence>
<dbReference type="EMBL" id="BJYK01000004">
    <property type="protein sequence ID" value="GEN80007.1"/>
    <property type="molecule type" value="Genomic_DNA"/>
</dbReference>
<evidence type="ECO:0000313" key="4">
    <source>
        <dbReference type="Proteomes" id="UP000321484"/>
    </source>
</evidence>